<dbReference type="RefSeq" id="WP_105017214.1">
    <property type="nucleotide sequence ID" value="NZ_MSCN01000001.1"/>
</dbReference>
<organism evidence="2 3">
    <name type="scientific">Polaribacter porphyrae</name>
    <dbReference type="NCBI Taxonomy" id="1137780"/>
    <lineage>
        <taxon>Bacteria</taxon>
        <taxon>Pseudomonadati</taxon>
        <taxon>Bacteroidota</taxon>
        <taxon>Flavobacteriia</taxon>
        <taxon>Flavobacteriales</taxon>
        <taxon>Flavobacteriaceae</taxon>
    </lineage>
</organism>
<evidence type="ECO:0000313" key="3">
    <source>
        <dbReference type="Proteomes" id="UP000238882"/>
    </source>
</evidence>
<comment type="caution">
    <text evidence="2">The sequence shown here is derived from an EMBL/GenBank/DDBJ whole genome shotgun (WGS) entry which is preliminary data.</text>
</comment>
<keyword evidence="1" id="KW-0472">Membrane</keyword>
<reference evidence="2 3" key="1">
    <citation type="submission" date="2016-12" db="EMBL/GenBank/DDBJ databases">
        <title>Trade-off between light-utilization and light-protection in marine flavobacteria.</title>
        <authorList>
            <person name="Kumagai Y."/>
            <person name="Yoshizawa S."/>
            <person name="Kogure K."/>
            <person name="Iwasaki W."/>
        </authorList>
    </citation>
    <scope>NUCLEOTIDE SEQUENCE [LARGE SCALE GENOMIC DNA]</scope>
    <source>
        <strain evidence="2 3">NBRC 108759</strain>
    </source>
</reference>
<evidence type="ECO:0008006" key="4">
    <source>
        <dbReference type="Google" id="ProtNLM"/>
    </source>
</evidence>
<dbReference type="OrthoDB" id="1202744at2"/>
<accession>A0A2S7WTG6</accession>
<protein>
    <recommendedName>
        <fullName evidence="4">Competence protein</fullName>
    </recommendedName>
</protein>
<evidence type="ECO:0000313" key="2">
    <source>
        <dbReference type="EMBL" id="PQJ80612.1"/>
    </source>
</evidence>
<feature type="transmembrane region" description="Helical" evidence="1">
    <location>
        <begin position="47"/>
        <end position="70"/>
    </location>
</feature>
<keyword evidence="3" id="KW-1185">Reference proteome</keyword>
<dbReference type="Proteomes" id="UP000238882">
    <property type="component" value="Unassembled WGS sequence"/>
</dbReference>
<proteinExistence type="predicted"/>
<sequence>MSILESIKSTSEDGVDIGKKYIDASYEYSKLKTFQILTYSLSTLSKLFLIGGLLSTGLIFLSVAGAVALGDYLNNMSLGYLFTGLFLMIIGLLIYILRKRIDKKIIIKMSAQFFDSKK</sequence>
<keyword evidence="1" id="KW-1133">Transmembrane helix</keyword>
<gene>
    <name evidence="2" type="ORF">BTO18_16145</name>
</gene>
<evidence type="ECO:0000256" key="1">
    <source>
        <dbReference type="SAM" id="Phobius"/>
    </source>
</evidence>
<dbReference type="AlphaFoldDB" id="A0A2S7WTG6"/>
<name>A0A2S7WTG6_9FLAO</name>
<keyword evidence="1" id="KW-0812">Transmembrane</keyword>
<dbReference type="EMBL" id="MSCN01000001">
    <property type="protein sequence ID" value="PQJ80612.1"/>
    <property type="molecule type" value="Genomic_DNA"/>
</dbReference>
<feature type="transmembrane region" description="Helical" evidence="1">
    <location>
        <begin position="76"/>
        <end position="97"/>
    </location>
</feature>